<dbReference type="NCBIfam" id="TIGR00521">
    <property type="entry name" value="coaBC_dfp"/>
    <property type="match status" value="1"/>
</dbReference>
<dbReference type="SUPFAM" id="SSF52507">
    <property type="entry name" value="Homo-oligomeric flavin-containing Cys decarboxylases, HFCD"/>
    <property type="match status" value="1"/>
</dbReference>
<dbReference type="EMBL" id="CAFAAC010000004">
    <property type="protein sequence ID" value="CAB4779042.1"/>
    <property type="molecule type" value="Genomic_DNA"/>
</dbReference>
<evidence type="ECO:0000259" key="4">
    <source>
        <dbReference type="Pfam" id="PF04127"/>
    </source>
</evidence>
<name>A0A6J7PQ98_9ZZZZ</name>
<reference evidence="7" key="1">
    <citation type="submission" date="2020-05" db="EMBL/GenBank/DDBJ databases">
        <authorList>
            <person name="Chiriac C."/>
            <person name="Salcher M."/>
            <person name="Ghai R."/>
            <person name="Kavagutti S V."/>
        </authorList>
    </citation>
    <scope>NUCLEOTIDE SEQUENCE</scope>
</reference>
<organism evidence="7">
    <name type="scientific">freshwater metagenome</name>
    <dbReference type="NCBI Taxonomy" id="449393"/>
    <lineage>
        <taxon>unclassified sequences</taxon>
        <taxon>metagenomes</taxon>
        <taxon>ecological metagenomes</taxon>
    </lineage>
</organism>
<dbReference type="GO" id="GO:0004633">
    <property type="term" value="F:phosphopantothenoylcysteine decarboxylase activity"/>
    <property type="evidence" value="ECO:0007669"/>
    <property type="project" value="InterPro"/>
</dbReference>
<dbReference type="Pfam" id="PF02441">
    <property type="entry name" value="Flavoprotein"/>
    <property type="match status" value="1"/>
</dbReference>
<dbReference type="Pfam" id="PF04127">
    <property type="entry name" value="DFP"/>
    <property type="match status" value="1"/>
</dbReference>
<protein>
    <submittedName>
        <fullName evidence="7">Unannotated protein</fullName>
    </submittedName>
</protein>
<evidence type="ECO:0000313" key="7">
    <source>
        <dbReference type="EMBL" id="CAB5007587.1"/>
    </source>
</evidence>
<accession>A0A6J7PQ98</accession>
<dbReference type="GO" id="GO:0071513">
    <property type="term" value="C:phosphopantothenoylcysteine decarboxylase complex"/>
    <property type="evidence" value="ECO:0007669"/>
    <property type="project" value="TreeGrafter"/>
</dbReference>
<sequence>MSRTGREILLGVGGGIAAYKSADLIRRLQDHGYLVTVVPTPSSLNFVGTATWEALTGRPVHSQVWEKVHEVPHISLAEVSDCILIAPATADLIARIAQGRADDLLTNIVLASTAPKMIVPAMHPAMWNDAGTVANVSILRERGFLVMDPDVGRLTGGDVGAGRFPESLAIIETMNGFLSHISDLIGKEILITAGGTREPIDPVRFIGNRSSGKQGYAVAQAALSRGAKVRLISANCDLPVPQGAEIVRVETADEMNSSLNEYFAYSDVLVMCAAVADAKPTTLSNEKIKKSELTTLSFVANPDLLASISQKRRSGQIVVGFAAETSNMEVHAREKLKSKGLDIIFVNDVSGGAIFGSDETRGTMLFANAPDLDIPSTSKDTLAHELLNQVVNRLS</sequence>
<feature type="domain" description="Flavoprotein" evidence="3">
    <location>
        <begin position="7"/>
        <end position="172"/>
    </location>
</feature>
<dbReference type="AlphaFoldDB" id="A0A6J7PQ98"/>
<dbReference type="HAMAP" id="MF_02225">
    <property type="entry name" value="CoaBC"/>
    <property type="match status" value="1"/>
</dbReference>
<keyword evidence="1" id="KW-0210">Decarboxylase</keyword>
<evidence type="ECO:0000256" key="1">
    <source>
        <dbReference type="ARBA" id="ARBA00022793"/>
    </source>
</evidence>
<dbReference type="Gene3D" id="3.40.50.10300">
    <property type="entry name" value="CoaB-like"/>
    <property type="match status" value="1"/>
</dbReference>
<dbReference type="GO" id="GO:0015941">
    <property type="term" value="P:pantothenate catabolic process"/>
    <property type="evidence" value="ECO:0007669"/>
    <property type="project" value="InterPro"/>
</dbReference>
<feature type="domain" description="DNA/pantothenate metabolism flavoprotein C-terminal" evidence="4">
    <location>
        <begin position="185"/>
        <end position="392"/>
    </location>
</feature>
<keyword evidence="2" id="KW-0456">Lyase</keyword>
<dbReference type="InterPro" id="IPR036551">
    <property type="entry name" value="Flavin_trans-like"/>
</dbReference>
<dbReference type="InterPro" id="IPR007085">
    <property type="entry name" value="DNA/pantothenate-metab_flavo_C"/>
</dbReference>
<evidence type="ECO:0000259" key="3">
    <source>
        <dbReference type="Pfam" id="PF02441"/>
    </source>
</evidence>
<dbReference type="InterPro" id="IPR003382">
    <property type="entry name" value="Flavoprotein"/>
</dbReference>
<dbReference type="Gene3D" id="3.40.50.1950">
    <property type="entry name" value="Flavin prenyltransferase-like"/>
    <property type="match status" value="1"/>
</dbReference>
<dbReference type="GO" id="GO:0010181">
    <property type="term" value="F:FMN binding"/>
    <property type="evidence" value="ECO:0007669"/>
    <property type="project" value="InterPro"/>
</dbReference>
<dbReference type="EMBL" id="CAFBMN010000015">
    <property type="protein sequence ID" value="CAB4901156.1"/>
    <property type="molecule type" value="Genomic_DNA"/>
</dbReference>
<dbReference type="GO" id="GO:0004632">
    <property type="term" value="F:phosphopantothenate--cysteine ligase activity"/>
    <property type="evidence" value="ECO:0007669"/>
    <property type="project" value="InterPro"/>
</dbReference>
<gene>
    <name evidence="5" type="ORF">UFOPK2967_00145</name>
    <name evidence="6" type="ORF">UFOPK3587_00486</name>
    <name evidence="7" type="ORF">UFOPK4114_00050</name>
</gene>
<dbReference type="InterPro" id="IPR035929">
    <property type="entry name" value="CoaB-like_sf"/>
</dbReference>
<evidence type="ECO:0000313" key="5">
    <source>
        <dbReference type="EMBL" id="CAB4779042.1"/>
    </source>
</evidence>
<proteinExistence type="inferred from homology"/>
<dbReference type="PANTHER" id="PTHR14359:SF6">
    <property type="entry name" value="PHOSPHOPANTOTHENOYLCYSTEINE DECARBOXYLASE"/>
    <property type="match status" value="1"/>
</dbReference>
<dbReference type="EMBL" id="CAFBPP010000001">
    <property type="protein sequence ID" value="CAB5007587.1"/>
    <property type="molecule type" value="Genomic_DNA"/>
</dbReference>
<evidence type="ECO:0000313" key="6">
    <source>
        <dbReference type="EMBL" id="CAB4901156.1"/>
    </source>
</evidence>
<dbReference type="SUPFAM" id="SSF102645">
    <property type="entry name" value="CoaB-like"/>
    <property type="match status" value="1"/>
</dbReference>
<dbReference type="PANTHER" id="PTHR14359">
    <property type="entry name" value="HOMO-OLIGOMERIC FLAVIN CONTAINING CYS DECARBOXYLASE FAMILY"/>
    <property type="match status" value="1"/>
</dbReference>
<dbReference type="InterPro" id="IPR005252">
    <property type="entry name" value="CoaBC"/>
</dbReference>
<evidence type="ECO:0000256" key="2">
    <source>
        <dbReference type="ARBA" id="ARBA00023239"/>
    </source>
</evidence>
<dbReference type="GO" id="GO:0015937">
    <property type="term" value="P:coenzyme A biosynthetic process"/>
    <property type="evidence" value="ECO:0007669"/>
    <property type="project" value="InterPro"/>
</dbReference>